<dbReference type="AlphaFoldDB" id="A0A6C0BYZ2"/>
<evidence type="ECO:0000313" key="1">
    <source>
        <dbReference type="EMBL" id="QHS96503.1"/>
    </source>
</evidence>
<protein>
    <recommendedName>
        <fullName evidence="2">MIF4G domain-containing protein</fullName>
    </recommendedName>
</protein>
<sequence>MIKYDLCIFNQMTIDKETISCEKSIIQELIKKLSSVNVQRVPRFNKTVVTKTNLGDIKIILNKITDDNYALLIIKLVELCSNITVLDDINEILTSISNRTLFIELSAKIYKELINNNALFLDAANTDFAALKDTIKSVSSLASTQTSYENLCKNNKKLDYIKNKVTFYTILTTYNLDTITCIGLEKLIQEMINDMDHFVNIEIIYNIISIKIGELKQKDQWNDIVERLNMIKLKKEPYENVTNKVLFKTMDILDIIEKQM</sequence>
<dbReference type="EMBL" id="MN739271">
    <property type="protein sequence ID" value="QHS96503.1"/>
    <property type="molecule type" value="Genomic_DNA"/>
</dbReference>
<name>A0A6C0BYZ2_9ZZZZ</name>
<proteinExistence type="predicted"/>
<accession>A0A6C0BYZ2</accession>
<reference evidence="1" key="1">
    <citation type="journal article" date="2020" name="Nature">
        <title>Giant virus diversity and host interactions through global metagenomics.</title>
        <authorList>
            <person name="Schulz F."/>
            <person name="Roux S."/>
            <person name="Paez-Espino D."/>
            <person name="Jungbluth S."/>
            <person name="Walsh D.A."/>
            <person name="Denef V.J."/>
            <person name="McMahon K.D."/>
            <person name="Konstantinidis K.T."/>
            <person name="Eloe-Fadrosh E.A."/>
            <person name="Kyrpides N.C."/>
            <person name="Woyke T."/>
        </authorList>
    </citation>
    <scope>NUCLEOTIDE SEQUENCE</scope>
    <source>
        <strain evidence="1">GVMAG-M-3300020166-18</strain>
    </source>
</reference>
<organism evidence="1">
    <name type="scientific">viral metagenome</name>
    <dbReference type="NCBI Taxonomy" id="1070528"/>
    <lineage>
        <taxon>unclassified sequences</taxon>
        <taxon>metagenomes</taxon>
        <taxon>organismal metagenomes</taxon>
    </lineage>
</organism>
<evidence type="ECO:0008006" key="2">
    <source>
        <dbReference type="Google" id="ProtNLM"/>
    </source>
</evidence>